<protein>
    <submittedName>
        <fullName evidence="1">Uncharacterized protein</fullName>
    </submittedName>
</protein>
<proteinExistence type="predicted"/>
<reference evidence="2 4" key="1">
    <citation type="submission" date="2019-09" db="EMBL/GenBank/DDBJ databases">
        <title>Butyricimonas paravirosa DSM 105722 (=214-4 = JCM 18677 = CCUG 65563).</title>
        <authorList>
            <person name="Le Roy T."/>
            <person name="Cani P.D."/>
        </authorList>
    </citation>
    <scope>NUCLEOTIDE SEQUENCE [LARGE SCALE GENOMIC DNA]</scope>
    <source>
        <strain evidence="2 4">DSM 105722</strain>
    </source>
</reference>
<accession>A0A7X5YGR7</accession>
<dbReference type="Proteomes" id="UP000576368">
    <property type="component" value="Unassembled WGS sequence"/>
</dbReference>
<dbReference type="Pfam" id="PF19781">
    <property type="entry name" value="DUF6266"/>
    <property type="match status" value="1"/>
</dbReference>
<evidence type="ECO:0000313" key="1">
    <source>
        <dbReference type="EMBL" id="NJC20646.1"/>
    </source>
</evidence>
<dbReference type="GeneID" id="86891054"/>
<organism evidence="1 3">
    <name type="scientific">Butyricimonas paravirosa</name>
    <dbReference type="NCBI Taxonomy" id="1472417"/>
    <lineage>
        <taxon>Bacteria</taxon>
        <taxon>Pseudomonadati</taxon>
        <taxon>Bacteroidota</taxon>
        <taxon>Bacteroidia</taxon>
        <taxon>Bacteroidales</taxon>
        <taxon>Odoribacteraceae</taxon>
        <taxon>Butyricimonas</taxon>
    </lineage>
</organism>
<evidence type="ECO:0000313" key="3">
    <source>
        <dbReference type="Proteomes" id="UP000576368"/>
    </source>
</evidence>
<sequence>MASIDNLFNLRGRVGNVVFCERKGKSYVRAQPMVVHNPKTRKQQAVRSRFRTAVRFYQRIPEVAIRAVLNISAGGVTTNGYALFMKLNLKVFKANGRVGDFSQMRFTVGSRQKAYDLAGRVDTSDGVELSWQNDENVGLEEMEDRLRVIVIYGDREFMPRCVADLVATRKEGRAEFRLDREKGVKAHLYCFFASPDGATFSNSQYICL</sequence>
<dbReference type="EMBL" id="JAATLI010000020">
    <property type="protein sequence ID" value="NJC20646.1"/>
    <property type="molecule type" value="Genomic_DNA"/>
</dbReference>
<dbReference type="InterPro" id="IPR046233">
    <property type="entry name" value="DUF6266"/>
</dbReference>
<name>A0A7X5YGR7_9BACT</name>
<evidence type="ECO:0000313" key="4">
    <source>
        <dbReference type="Proteomes" id="UP001302374"/>
    </source>
</evidence>
<keyword evidence="4" id="KW-1185">Reference proteome</keyword>
<reference evidence="1 3" key="2">
    <citation type="submission" date="2020-03" db="EMBL/GenBank/DDBJ databases">
        <title>Genomic Encyclopedia of Type Strains, Phase IV (KMG-IV): sequencing the most valuable type-strain genomes for metagenomic binning, comparative biology and taxonomic classification.</title>
        <authorList>
            <person name="Goeker M."/>
        </authorList>
    </citation>
    <scope>NUCLEOTIDE SEQUENCE [LARGE SCALE GENOMIC DNA]</scope>
    <source>
        <strain evidence="1 3">DSM 105722</strain>
    </source>
</reference>
<dbReference type="Proteomes" id="UP001302374">
    <property type="component" value="Chromosome"/>
</dbReference>
<evidence type="ECO:0000313" key="2">
    <source>
        <dbReference type="EMBL" id="WOF12051.1"/>
    </source>
</evidence>
<dbReference type="RefSeq" id="WP_118305555.1">
    <property type="nucleotide sequence ID" value="NZ_BMPA01000019.1"/>
</dbReference>
<gene>
    <name evidence="2" type="ORF">F1644_07125</name>
    <name evidence="1" type="ORF">GGR15_004302</name>
</gene>
<dbReference type="AlphaFoldDB" id="A0A7X5YGR7"/>
<dbReference type="EMBL" id="CP043839">
    <property type="protein sequence ID" value="WOF12051.1"/>
    <property type="molecule type" value="Genomic_DNA"/>
</dbReference>